<comment type="caution">
    <text evidence="7">The sequence shown here is derived from an EMBL/GenBank/DDBJ whole genome shotgun (WGS) entry which is preliminary data.</text>
</comment>
<dbReference type="InterPro" id="IPR014039">
    <property type="entry name" value="Transl_elong_EFTs/EF1B_dimer"/>
</dbReference>
<proteinExistence type="inferred from homology"/>
<name>A0A1F4V455_UNCKA</name>
<evidence type="ECO:0000313" key="8">
    <source>
        <dbReference type="Proteomes" id="UP000177371"/>
    </source>
</evidence>
<dbReference type="Gene3D" id="3.30.479.20">
    <property type="entry name" value="Elongation factor Ts, dimerisation domain"/>
    <property type="match status" value="1"/>
</dbReference>
<dbReference type="AlphaFoldDB" id="A0A1F4V455"/>
<dbReference type="PANTHER" id="PTHR11741:SF0">
    <property type="entry name" value="ELONGATION FACTOR TS, MITOCHONDRIAL"/>
    <property type="match status" value="1"/>
</dbReference>
<dbReference type="CDD" id="cd14275">
    <property type="entry name" value="UBA_EF-Ts"/>
    <property type="match status" value="1"/>
</dbReference>
<dbReference type="NCBIfam" id="TIGR00116">
    <property type="entry name" value="tsf"/>
    <property type="match status" value="1"/>
</dbReference>
<evidence type="ECO:0000256" key="4">
    <source>
        <dbReference type="ARBA" id="ARBA00022917"/>
    </source>
</evidence>
<organism evidence="7 8">
    <name type="scientific">candidate division WWE3 bacterium RBG_16_37_10</name>
    <dbReference type="NCBI Taxonomy" id="1802610"/>
    <lineage>
        <taxon>Bacteria</taxon>
        <taxon>Katanobacteria</taxon>
    </lineage>
</organism>
<dbReference type="GO" id="GO:0005737">
    <property type="term" value="C:cytoplasm"/>
    <property type="evidence" value="ECO:0007669"/>
    <property type="project" value="UniProtKB-SubCell"/>
</dbReference>
<dbReference type="Pfam" id="PF00889">
    <property type="entry name" value="EF_TS"/>
    <property type="match status" value="1"/>
</dbReference>
<dbReference type="SUPFAM" id="SSF54713">
    <property type="entry name" value="Elongation factor Ts (EF-Ts), dimerisation domain"/>
    <property type="match status" value="1"/>
</dbReference>
<reference evidence="7 8" key="1">
    <citation type="journal article" date="2016" name="Nat. Commun.">
        <title>Thousands of microbial genomes shed light on interconnected biogeochemical processes in an aquifer system.</title>
        <authorList>
            <person name="Anantharaman K."/>
            <person name="Brown C.T."/>
            <person name="Hug L.A."/>
            <person name="Sharon I."/>
            <person name="Castelle C.J."/>
            <person name="Probst A.J."/>
            <person name="Thomas B.C."/>
            <person name="Singh A."/>
            <person name="Wilkins M.J."/>
            <person name="Karaoz U."/>
            <person name="Brodie E.L."/>
            <person name="Williams K.H."/>
            <person name="Hubbard S.S."/>
            <person name="Banfield J.F."/>
        </authorList>
    </citation>
    <scope>NUCLEOTIDE SEQUENCE [LARGE SCALE GENOMIC DNA]</scope>
</reference>
<comment type="function">
    <text evidence="5">Associates with the EF-Tu.GDP complex and induces the exchange of GDP to GTP. It remains bound to the aminoacyl-tRNA.EF-Tu.GTP complex up to the GTP hydrolysis stage on the ribosome.</text>
</comment>
<keyword evidence="3 5" id="KW-0251">Elongation factor</keyword>
<evidence type="ECO:0000256" key="5">
    <source>
        <dbReference type="HAMAP-Rule" id="MF_00050"/>
    </source>
</evidence>
<dbReference type="Gene3D" id="1.10.8.10">
    <property type="entry name" value="DNA helicase RuvA subunit, C-terminal domain"/>
    <property type="match status" value="1"/>
</dbReference>
<dbReference type="PANTHER" id="PTHR11741">
    <property type="entry name" value="ELONGATION FACTOR TS"/>
    <property type="match status" value="1"/>
</dbReference>
<dbReference type="InterPro" id="IPR036402">
    <property type="entry name" value="EF-Ts_dimer_sf"/>
</dbReference>
<gene>
    <name evidence="5" type="primary">tsf</name>
    <name evidence="7" type="ORF">A2W32_02005</name>
</gene>
<keyword evidence="5" id="KW-0963">Cytoplasm</keyword>
<dbReference type="Proteomes" id="UP000177371">
    <property type="component" value="Unassembled WGS sequence"/>
</dbReference>
<dbReference type="InterPro" id="IPR001816">
    <property type="entry name" value="Transl_elong_EFTs/EF1B"/>
</dbReference>
<feature type="region of interest" description="Involved in Mg(2+) ion dislocation from EF-Tu" evidence="5">
    <location>
        <begin position="81"/>
        <end position="84"/>
    </location>
</feature>
<evidence type="ECO:0000313" key="7">
    <source>
        <dbReference type="EMBL" id="OGC51958.1"/>
    </source>
</evidence>
<comment type="subcellular location">
    <subcellularLocation>
        <location evidence="5">Cytoplasm</location>
    </subcellularLocation>
</comment>
<protein>
    <recommendedName>
        <fullName evidence="2 5">Elongation factor Ts</fullName>
        <shortName evidence="5">EF-Ts</shortName>
    </recommendedName>
</protein>
<dbReference type="FunFam" id="1.10.8.10:FF:000001">
    <property type="entry name" value="Elongation factor Ts"/>
    <property type="match status" value="1"/>
</dbReference>
<dbReference type="InterPro" id="IPR018101">
    <property type="entry name" value="Transl_elong_Ts_CS"/>
</dbReference>
<accession>A0A1F4V455</accession>
<evidence type="ECO:0000256" key="3">
    <source>
        <dbReference type="ARBA" id="ARBA00022768"/>
    </source>
</evidence>
<dbReference type="STRING" id="1802610.A2W32_02005"/>
<keyword evidence="4 5" id="KW-0648">Protein biosynthesis</keyword>
<dbReference type="SUPFAM" id="SSF46934">
    <property type="entry name" value="UBA-like"/>
    <property type="match status" value="1"/>
</dbReference>
<dbReference type="GO" id="GO:0003746">
    <property type="term" value="F:translation elongation factor activity"/>
    <property type="evidence" value="ECO:0007669"/>
    <property type="project" value="UniProtKB-UniRule"/>
</dbReference>
<evidence type="ECO:0000256" key="1">
    <source>
        <dbReference type="ARBA" id="ARBA00005532"/>
    </source>
</evidence>
<dbReference type="HAMAP" id="MF_00050">
    <property type="entry name" value="EF_Ts"/>
    <property type="match status" value="1"/>
</dbReference>
<dbReference type="EMBL" id="MEUT01000007">
    <property type="protein sequence ID" value="OGC51958.1"/>
    <property type="molecule type" value="Genomic_DNA"/>
</dbReference>
<sequence length="152" mass="16976">MTMNVQDIKKLREETGAGVLEVKQALEELSGDYEKARVLLMSKGAAKAAKKAERITKDGLVHSYIHGAGKIGSLIVVACETDFVARTEDFKKLCHEVAMQVCTDEYKDVDDLLEAEYIRDPNKKVKDLVTETVAKVGEKIEIKKFIRFAVND</sequence>
<dbReference type="InterPro" id="IPR009060">
    <property type="entry name" value="UBA-like_sf"/>
</dbReference>
<evidence type="ECO:0000259" key="6">
    <source>
        <dbReference type="Pfam" id="PF00889"/>
    </source>
</evidence>
<evidence type="ECO:0000256" key="2">
    <source>
        <dbReference type="ARBA" id="ARBA00016956"/>
    </source>
</evidence>
<dbReference type="PROSITE" id="PS01126">
    <property type="entry name" value="EF_TS_1"/>
    <property type="match status" value="1"/>
</dbReference>
<feature type="domain" description="Translation elongation factor EFTs/EF1B dimerisation" evidence="6">
    <location>
        <begin position="73"/>
        <end position="150"/>
    </location>
</feature>
<comment type="similarity">
    <text evidence="1 5">Belongs to the EF-Ts family.</text>
</comment>